<dbReference type="PROSITE" id="PS51189">
    <property type="entry name" value="FAT"/>
    <property type="match status" value="1"/>
</dbReference>
<organism evidence="23 24">
    <name type="scientific">Maudiozyma saulgeensis</name>
    <dbReference type="NCBI Taxonomy" id="1789683"/>
    <lineage>
        <taxon>Eukaryota</taxon>
        <taxon>Fungi</taxon>
        <taxon>Dikarya</taxon>
        <taxon>Ascomycota</taxon>
        <taxon>Saccharomycotina</taxon>
        <taxon>Saccharomycetes</taxon>
        <taxon>Saccharomycetales</taxon>
        <taxon>Saccharomycetaceae</taxon>
        <taxon>Maudiozyma</taxon>
    </lineage>
</organism>
<keyword evidence="8 18" id="KW-0808">Transferase</keyword>
<feature type="domain" description="PI3K/PI4K catalytic" evidence="20">
    <location>
        <begin position="2437"/>
        <end position="2747"/>
    </location>
</feature>
<protein>
    <recommendedName>
        <fullName evidence="5 18">Serine/threonine-protein kinase Tel1</fullName>
        <ecNumber evidence="4 18">2.7.11.1</ecNumber>
    </recommendedName>
</protein>
<keyword evidence="6 18" id="KW-0158">Chromosome</keyword>
<comment type="subcellular location">
    <subcellularLocation>
        <location evidence="2 18">Chromosome</location>
        <location evidence="2 18">Telomere</location>
    </subcellularLocation>
    <subcellularLocation>
        <location evidence="1 18">Nucleus</location>
    </subcellularLocation>
</comment>
<dbReference type="InterPro" id="IPR036940">
    <property type="entry name" value="PI3/4_kinase_cat_sf"/>
</dbReference>
<evidence type="ECO:0000256" key="7">
    <source>
        <dbReference type="ARBA" id="ARBA00022527"/>
    </source>
</evidence>
<dbReference type="Proteomes" id="UP000196158">
    <property type="component" value="Unassembled WGS sequence"/>
</dbReference>
<dbReference type="SMART" id="SM01342">
    <property type="entry name" value="TAN"/>
    <property type="match status" value="1"/>
</dbReference>
<evidence type="ECO:0000256" key="9">
    <source>
        <dbReference type="ARBA" id="ARBA00022741"/>
    </source>
</evidence>
<dbReference type="PROSITE" id="PS51190">
    <property type="entry name" value="FATC"/>
    <property type="match status" value="1"/>
</dbReference>
<dbReference type="InterPro" id="IPR021668">
    <property type="entry name" value="TAN"/>
</dbReference>
<evidence type="ECO:0000256" key="12">
    <source>
        <dbReference type="ARBA" id="ARBA00022840"/>
    </source>
</evidence>
<dbReference type="InterPro" id="IPR011009">
    <property type="entry name" value="Kinase-like_dom_sf"/>
</dbReference>
<feature type="domain" description="FAT" evidence="21">
    <location>
        <begin position="1733"/>
        <end position="2328"/>
    </location>
</feature>
<sequence length="2796" mass="323046">MNNTDIITILSSFSSSKLKERNAALEDLTTVLKEDPSRIPSKALHGTSESLIELLDLEHRKYYDLLDDRSKSNTSKLSLSENRLSTVAYVLRLFIEKVGYRFKLKTLNLHLAILPELMVKDRDQTLVEPASVHLTFALLNIIESCPFQLKFTSHQWFSLMEKVCLCLNKQISISVSNRTVSNLISIVASLLKLDTIALYDGALSVHGTILRLLKTVEYLSTDTRTIIQIVNLLLAKTFMSHINVCFSIIQETWKYAINFNDSTVEPLQDELMYHYLLSTDLICHKLPNMVGVSLPTFDDNSFLDLFKQTLSTRLNTYNPKSLDPQSIIFNKTININDLDWLNFCDIKLNTEENPKSWINTLVSVKLLQAYFYLKQNLSNSIPLFKRNKTENEFNTALNNCVNIESLLLECLSSTSSTKVQLTSLQLFTFLASMSNIRESSLNEFKSTLLQRFENPDLITWCTISLVPLLTQSSLQLREEDIVKITKLCLPLIKEHNNCRPACSVISKIIRYSDKIVADPTLRNQIFDLYDLSDVNGPSLVCNESFEFWQYLQHYASEYRSREGKLSEYRVRIWLMNSWDQIFSSSENQKEIDLFLLWLAGIDIDDRPNIIETMAIENAEQYLSWGHRIIIEKESRPHRKFLIQPPQTEKQIKYGQRTIQMIRNISNNKTVNDILFKALDILEKHDTYSIDVILKWTFTLLRIGKYIKSNTDYEDFIYALKNTLYLSKYSVEFKSYKTYLQYFKEVIRGDFDWALVDEIFDHSHIFNLFTDKFLVINTNKDNNDRDFEKTSPEKTIKRTGTPLPQEYAIIYDSFELRLSFEALTHIILDSNSENRFSILLDYLNKLTPQLIISCLRLFFKLSQNNKKSTLDIGNSELEKLTSLVGQKLLSNQYNTSNATIECLCDYLFIVDEHWLSDPSSHIYSDCNDILNWLIMRFEDQTFSGTYALRHLILLFLNILTYPKLSQNTDKGTKQRIFEVLIQCLQRLDTNSIMCVENSIIEYMKIITYKNQNIFLKEIIKVFSVPQQSIEIAACYTLTLIHMTSISYTILVQCLLDMLSYQQYYHVEYFIHHAFDLITKSWKMETALELFDMCKLELLSNWIKGISKSDSTSIYQWDITAFGFSDIDHVYIKYSREIGAIYMSSGSNCKDVLDRLLKNGSKDEADILTRSLFLAIPLAFVEDNIGSLIFDVGFQLLGKNMQVYEKKDSLLTFKIFLRLLDLGRPDDVNSALQRYYPNIIKWNEIIKNEKSTIRYQFPFHIDLISGMKFMNAYFNHSEFVRSEICERLLWVELTELENSDEVIGKLRCLREIKVIFFHFGKNLFKCVGYHAIIRKIAQYIMDKNLLFDIIPLLQIIFTNEQRTIIDSKKSISTVFLQFIRLKLHINLNFGSEITSLLNEISISTDQNGFPLWSMCIEYINGNEIELDYNIVSEVLNGLLYCDEDLLIISVLLSDNTKVHLNKSQFELSERSLFRLLTTDVDSPFSSKRFTLLKALFIKYKVDKNISIPSSAEAASIIPKCSNIFKSSNPLLIFYQDFLNFNKHLDSKNDSNKTFLLSRTISDFLLCNIGSGSIIDTTRINLREFPDKLNNTQELIYDIISPHWEPHVDINEFALDSKKYEKFSSDLWRTSFMSALLQAMSFTVPIITIFNPLIVESYQYRQKTFNSLFILSLFYDPKGFIEWYPTLIITVMNSSNVTDYEAKLRIVLSTVSIIRYGCKLQNKCCMKAFQKLNLSQLCFLAIDAKMPTLGLMLYEEIYMEKNTENDQILLSKVYDSLGDRDFQSGLPPAHSLMEAFNSTIKLDYNPWKSFVFSNASFDANYKSRTSDDLTLLKMTSEKNGFYGITKSIESGNPSQESNENFDWNFQLGNWDLPIPEKVDSISKGLYSTLKLVNNEHSSVNLALEESLIRIMGAQNNFKNSEDWFGLVTEIGKLIDIVDNLNIPMKLGDVLNKIAKYSNSTPNPADLDNQRMFLQSRHHFLSAIFANVKLSAHYNPITLDLARTIVLKDQMKFSIKNHKLQDSLRNAFILTSLNKVSQSPPIEDSISHASSRLISFLSAITLWESDDYKTPIMMMNDLLRTSEPEIEADISEFKPLVNLLSVENGIVLGYLVKWCSESRMESPNEIYKKYIGGKTIQVEESDLRARTFRIFGDFLNNQIKKLQASGEIGKFQERSKISRQNLETLTLISQNQTVSEKERKVAKRHIYKAQLQYDRDQGRLNELELLRDEFTYESLNFYMKTLISTNIYDSDVMDKFCALWFENADNSTLNQKLMESISSIPSWKFIPWVNQISSKLNNDDSAFQKPLQLTMKRLLYKLPYESIYSAISIKLYQIYTIGSNANIVGKIAAVKNIFESLQSFDSGNYYSKYILPIEEFCQKSVELASFRIKEASKVINLKGLKIGDYWLNKLPMNKIPLPTDHITIHSSEDGKKNRPYIVSVTEDIHVTSTGISLPKIVKFKMSNGVTKQVLMKGSNDDLRQDAIMEQVFTQVNNILMQNEELSKSKLRIRTYKVIPLGPRAGIIEFVNNSVSLHQVLKEYHKDDKLKFDDARREMKAVQTKPNPERLKIYNKIVSIIEPQLRMFFFENFIDYNAWFEAKKCYTRGMATTSIVGYILGLGDRHLNNILLDSSTGEPIHIDLGIAFDQGKLLPIPELVPFRLTRDIIDGFGITGVDGLFKRSCERVYTALRKDSEKVMCVLNVLKWDPLYSWVISPVTKHKHLLEDDTELDDNPNLEQRTNNKDGKQVVDNNDNQESNRALKGVEEKLNGDGLRVEATIEGLIQDATNPENLSIIYMGWSPFY</sequence>
<dbReference type="Pfam" id="PF02260">
    <property type="entry name" value="FATC"/>
    <property type="match status" value="1"/>
</dbReference>
<dbReference type="PANTHER" id="PTHR37079:SF4">
    <property type="entry name" value="SERINE_THREONINE-PROTEIN KINASE ATM"/>
    <property type="match status" value="1"/>
</dbReference>
<evidence type="ECO:0000256" key="18">
    <source>
        <dbReference type="RuleBase" id="RU365027"/>
    </source>
</evidence>
<dbReference type="Pfam" id="PF00454">
    <property type="entry name" value="PI3_PI4_kinase"/>
    <property type="match status" value="1"/>
</dbReference>
<keyword evidence="13 18" id="KW-0156">Chromatin regulator</keyword>
<evidence type="ECO:0000256" key="2">
    <source>
        <dbReference type="ARBA" id="ARBA00004574"/>
    </source>
</evidence>
<evidence type="ECO:0000313" key="24">
    <source>
        <dbReference type="Proteomes" id="UP000196158"/>
    </source>
</evidence>
<dbReference type="SMART" id="SM00146">
    <property type="entry name" value="PI3Kc"/>
    <property type="match status" value="1"/>
</dbReference>
<dbReference type="PROSITE" id="PS50290">
    <property type="entry name" value="PI3_4_KINASE_3"/>
    <property type="match status" value="1"/>
</dbReference>
<evidence type="ECO:0000259" key="22">
    <source>
        <dbReference type="PROSITE" id="PS51190"/>
    </source>
</evidence>
<evidence type="ECO:0000256" key="4">
    <source>
        <dbReference type="ARBA" id="ARBA00012513"/>
    </source>
</evidence>
<keyword evidence="7 18" id="KW-0723">Serine/threonine-protein kinase</keyword>
<evidence type="ECO:0000256" key="17">
    <source>
        <dbReference type="ARBA" id="ARBA00048679"/>
    </source>
</evidence>
<evidence type="ECO:0000256" key="6">
    <source>
        <dbReference type="ARBA" id="ARBA00022454"/>
    </source>
</evidence>
<keyword evidence="10 18" id="KW-0227">DNA damage</keyword>
<evidence type="ECO:0000256" key="1">
    <source>
        <dbReference type="ARBA" id="ARBA00004123"/>
    </source>
</evidence>
<evidence type="ECO:0000256" key="5">
    <source>
        <dbReference type="ARBA" id="ARBA00014619"/>
    </source>
</evidence>
<comment type="catalytic activity">
    <reaction evidence="17">
        <text>L-seryl-[protein] + ATP = O-phospho-L-seryl-[protein] + ADP + H(+)</text>
        <dbReference type="Rhea" id="RHEA:17989"/>
        <dbReference type="Rhea" id="RHEA-COMP:9863"/>
        <dbReference type="Rhea" id="RHEA-COMP:11604"/>
        <dbReference type="ChEBI" id="CHEBI:15378"/>
        <dbReference type="ChEBI" id="CHEBI:29999"/>
        <dbReference type="ChEBI" id="CHEBI:30616"/>
        <dbReference type="ChEBI" id="CHEBI:83421"/>
        <dbReference type="ChEBI" id="CHEBI:456216"/>
        <dbReference type="EC" id="2.7.11.1"/>
    </reaction>
</comment>
<dbReference type="InterPro" id="IPR044107">
    <property type="entry name" value="PIKKc_ATM"/>
</dbReference>
<dbReference type="STRING" id="1789683.A0A1X7R775"/>
<keyword evidence="9 18" id="KW-0547">Nucleotide-binding</keyword>
<dbReference type="SUPFAM" id="SSF56112">
    <property type="entry name" value="Protein kinase-like (PK-like)"/>
    <property type="match status" value="1"/>
</dbReference>
<evidence type="ECO:0000259" key="20">
    <source>
        <dbReference type="PROSITE" id="PS50290"/>
    </source>
</evidence>
<evidence type="ECO:0000256" key="10">
    <source>
        <dbReference type="ARBA" id="ARBA00022763"/>
    </source>
</evidence>
<proteinExistence type="inferred from homology"/>
<comment type="catalytic activity">
    <reaction evidence="16 18">
        <text>L-threonyl-[protein] + ATP = O-phospho-L-threonyl-[protein] + ADP + H(+)</text>
        <dbReference type="Rhea" id="RHEA:46608"/>
        <dbReference type="Rhea" id="RHEA-COMP:11060"/>
        <dbReference type="Rhea" id="RHEA-COMP:11605"/>
        <dbReference type="ChEBI" id="CHEBI:15378"/>
        <dbReference type="ChEBI" id="CHEBI:30013"/>
        <dbReference type="ChEBI" id="CHEBI:30616"/>
        <dbReference type="ChEBI" id="CHEBI:61977"/>
        <dbReference type="ChEBI" id="CHEBI:456216"/>
        <dbReference type="EC" id="2.7.11.1"/>
    </reaction>
</comment>
<dbReference type="GO" id="GO:0035556">
    <property type="term" value="P:intracellular signal transduction"/>
    <property type="evidence" value="ECO:0007669"/>
    <property type="project" value="UniProtKB-ARBA"/>
</dbReference>
<dbReference type="OrthoDB" id="381190at2759"/>
<dbReference type="PROSITE" id="PS00915">
    <property type="entry name" value="PI3_4_KINASE_1"/>
    <property type="match status" value="1"/>
</dbReference>
<evidence type="ECO:0000256" key="15">
    <source>
        <dbReference type="ARBA" id="ARBA00023242"/>
    </source>
</evidence>
<dbReference type="InterPro" id="IPR000403">
    <property type="entry name" value="PI3/4_kinase_cat_dom"/>
</dbReference>
<feature type="region of interest" description="Disordered" evidence="19">
    <location>
        <begin position="2718"/>
        <end position="2750"/>
    </location>
</feature>
<dbReference type="InterPro" id="IPR018936">
    <property type="entry name" value="PI3/4_kinase_CS"/>
</dbReference>
<feature type="domain" description="FATC" evidence="22">
    <location>
        <begin position="2764"/>
        <end position="2796"/>
    </location>
</feature>
<keyword evidence="12 18" id="KW-0067">ATP-binding</keyword>
<dbReference type="Gene3D" id="1.10.1070.11">
    <property type="entry name" value="Phosphatidylinositol 3-/4-kinase, catalytic domain"/>
    <property type="match status" value="1"/>
</dbReference>
<dbReference type="SMART" id="SM01343">
    <property type="entry name" value="FATC"/>
    <property type="match status" value="1"/>
</dbReference>
<keyword evidence="24" id="KW-1185">Reference proteome</keyword>
<evidence type="ECO:0000256" key="14">
    <source>
        <dbReference type="ARBA" id="ARBA00022895"/>
    </source>
</evidence>
<comment type="function">
    <text evidence="18">Serine/threonine protein kinase which activates checkpoint signaling upon genotoxic stresses such as ionizing radiation (IR), ultraviolet light (UV), or DNA replication stalling, thereby acting as a DNA damage sensor. Recognizes the substrate consensus sequence [ST]-Q. Phosphorylates histone H2A to form H2AS128ph (gamma-H2A) at sites of DNA damage, involved in the regulation of DNA damage response mechanism. Required for the control of telomere length and genome stability.</text>
</comment>
<dbReference type="EMBL" id="FXLY01000007">
    <property type="protein sequence ID" value="SMN21300.1"/>
    <property type="molecule type" value="Genomic_DNA"/>
</dbReference>
<evidence type="ECO:0000256" key="13">
    <source>
        <dbReference type="ARBA" id="ARBA00022853"/>
    </source>
</evidence>
<accession>A0A1X7R775</accession>
<dbReference type="GO" id="GO:0004674">
    <property type="term" value="F:protein serine/threonine kinase activity"/>
    <property type="evidence" value="ECO:0007669"/>
    <property type="project" value="UniProtKB-KW"/>
</dbReference>
<dbReference type="Pfam" id="PF11640">
    <property type="entry name" value="TAN"/>
    <property type="match status" value="1"/>
</dbReference>
<evidence type="ECO:0000256" key="3">
    <source>
        <dbReference type="ARBA" id="ARBA00010769"/>
    </source>
</evidence>
<dbReference type="Gene3D" id="3.30.1010.10">
    <property type="entry name" value="Phosphatidylinositol 3-kinase Catalytic Subunit, Chain A, domain 4"/>
    <property type="match status" value="1"/>
</dbReference>
<reference evidence="23 24" key="1">
    <citation type="submission" date="2017-04" db="EMBL/GenBank/DDBJ databases">
        <authorList>
            <person name="Afonso C.L."/>
            <person name="Miller P.J."/>
            <person name="Scott M.A."/>
            <person name="Spackman E."/>
            <person name="Goraichik I."/>
            <person name="Dimitrov K.M."/>
            <person name="Suarez D.L."/>
            <person name="Swayne D.E."/>
        </authorList>
    </citation>
    <scope>NUCLEOTIDE SEQUENCE [LARGE SCALE GENOMIC DNA]</scope>
</reference>
<evidence type="ECO:0000256" key="16">
    <source>
        <dbReference type="ARBA" id="ARBA00047899"/>
    </source>
</evidence>
<dbReference type="GO" id="GO:0005634">
    <property type="term" value="C:nucleus"/>
    <property type="evidence" value="ECO:0007669"/>
    <property type="project" value="UniProtKB-SubCell"/>
</dbReference>
<dbReference type="GO" id="GO:0006281">
    <property type="term" value="P:DNA repair"/>
    <property type="evidence" value="ECO:0007669"/>
    <property type="project" value="InterPro"/>
</dbReference>
<dbReference type="EC" id="2.7.11.1" evidence="4 18"/>
<dbReference type="GO" id="GO:0106310">
    <property type="term" value="F:protein serine kinase activity"/>
    <property type="evidence" value="ECO:0007669"/>
    <property type="project" value="RHEA"/>
</dbReference>
<keyword evidence="14 18" id="KW-0779">Telomere</keyword>
<dbReference type="GO" id="GO:0000781">
    <property type="term" value="C:chromosome, telomeric region"/>
    <property type="evidence" value="ECO:0007669"/>
    <property type="project" value="UniProtKB-SubCell"/>
</dbReference>
<dbReference type="GO" id="GO:0005524">
    <property type="term" value="F:ATP binding"/>
    <property type="evidence" value="ECO:0007669"/>
    <property type="project" value="UniProtKB-KW"/>
</dbReference>
<keyword evidence="11 18" id="KW-0418">Kinase</keyword>
<evidence type="ECO:0000256" key="19">
    <source>
        <dbReference type="SAM" id="MobiDB-lite"/>
    </source>
</evidence>
<evidence type="ECO:0000313" key="23">
    <source>
        <dbReference type="EMBL" id="SMN21300.1"/>
    </source>
</evidence>
<dbReference type="CDD" id="cd05171">
    <property type="entry name" value="PIKKc_ATM"/>
    <property type="match status" value="1"/>
</dbReference>
<dbReference type="GO" id="GO:0006325">
    <property type="term" value="P:chromatin organization"/>
    <property type="evidence" value="ECO:0007669"/>
    <property type="project" value="UniProtKB-KW"/>
</dbReference>
<dbReference type="InterPro" id="IPR038980">
    <property type="entry name" value="ATM_plant"/>
</dbReference>
<dbReference type="FunFam" id="3.30.1010.10:FF:000032">
    <property type="entry name" value="Serine/threonine-protein kinase TEL1"/>
    <property type="match status" value="1"/>
</dbReference>
<evidence type="ECO:0000256" key="8">
    <source>
        <dbReference type="ARBA" id="ARBA00022679"/>
    </source>
</evidence>
<dbReference type="InterPro" id="IPR003152">
    <property type="entry name" value="FATC_dom"/>
</dbReference>
<evidence type="ECO:0000256" key="11">
    <source>
        <dbReference type="ARBA" id="ARBA00022777"/>
    </source>
</evidence>
<dbReference type="PANTHER" id="PTHR37079">
    <property type="entry name" value="SERINE/THREONINE-PROTEIN KINASE ATM"/>
    <property type="match status" value="1"/>
</dbReference>
<dbReference type="PROSITE" id="PS00916">
    <property type="entry name" value="PI3_4_KINASE_2"/>
    <property type="match status" value="1"/>
</dbReference>
<keyword evidence="15 18" id="KW-0539">Nucleus</keyword>
<dbReference type="InterPro" id="IPR014009">
    <property type="entry name" value="PIK_FAT"/>
</dbReference>
<gene>
    <name evidence="23" type="ORF">KASA_0L03641G</name>
</gene>
<evidence type="ECO:0000259" key="21">
    <source>
        <dbReference type="PROSITE" id="PS51189"/>
    </source>
</evidence>
<name>A0A1X7R775_9SACH</name>
<comment type="similarity">
    <text evidence="3 18">Belongs to the PI3/PI4-kinase family. ATM subfamily.</text>
</comment>